<sequence length="76" mass="7741">MALEEHYCKAKGECFPVDHSSILNPTNTSGGAPGVAGTLDVTMGKQGEVLAQTLSFCLQGHSCLMVAPTASSGTDA</sequence>
<feature type="non-terminal residue" evidence="1">
    <location>
        <position position="76"/>
    </location>
</feature>
<dbReference type="Proteomes" id="UP001228049">
    <property type="component" value="Unassembled WGS sequence"/>
</dbReference>
<evidence type="ECO:0000313" key="1">
    <source>
        <dbReference type="EMBL" id="KAK1894230.1"/>
    </source>
</evidence>
<evidence type="ECO:0000313" key="2">
    <source>
        <dbReference type="Proteomes" id="UP001228049"/>
    </source>
</evidence>
<protein>
    <submittedName>
        <fullName evidence="1">Type II inositol 34-bisphosphate 4-phosphatase</fullName>
    </submittedName>
</protein>
<gene>
    <name evidence="1" type="ORF">KUDE01_019688</name>
</gene>
<dbReference type="EMBL" id="JASDAP010000011">
    <property type="protein sequence ID" value="KAK1894230.1"/>
    <property type="molecule type" value="Genomic_DNA"/>
</dbReference>
<dbReference type="AlphaFoldDB" id="A0AAD9FD26"/>
<name>A0AAD9FD26_DISEL</name>
<comment type="caution">
    <text evidence="1">The sequence shown here is derived from an EMBL/GenBank/DDBJ whole genome shotgun (WGS) entry which is preliminary data.</text>
</comment>
<accession>A0AAD9FD26</accession>
<keyword evidence="2" id="KW-1185">Reference proteome</keyword>
<organism evidence="1 2">
    <name type="scientific">Dissostichus eleginoides</name>
    <name type="common">Patagonian toothfish</name>
    <name type="synonym">Dissostichus amissus</name>
    <dbReference type="NCBI Taxonomy" id="100907"/>
    <lineage>
        <taxon>Eukaryota</taxon>
        <taxon>Metazoa</taxon>
        <taxon>Chordata</taxon>
        <taxon>Craniata</taxon>
        <taxon>Vertebrata</taxon>
        <taxon>Euteleostomi</taxon>
        <taxon>Actinopterygii</taxon>
        <taxon>Neopterygii</taxon>
        <taxon>Teleostei</taxon>
        <taxon>Neoteleostei</taxon>
        <taxon>Acanthomorphata</taxon>
        <taxon>Eupercaria</taxon>
        <taxon>Perciformes</taxon>
        <taxon>Notothenioidei</taxon>
        <taxon>Nototheniidae</taxon>
        <taxon>Dissostichus</taxon>
    </lineage>
</organism>
<reference evidence="1" key="1">
    <citation type="submission" date="2023-04" db="EMBL/GenBank/DDBJ databases">
        <title>Chromosome-level genome of Chaenocephalus aceratus.</title>
        <authorList>
            <person name="Park H."/>
        </authorList>
    </citation>
    <scope>NUCLEOTIDE SEQUENCE</scope>
    <source>
        <strain evidence="1">DE</strain>
        <tissue evidence="1">Muscle</tissue>
    </source>
</reference>
<proteinExistence type="predicted"/>